<feature type="domain" description="SnoaL-like" evidence="1">
    <location>
        <begin position="62"/>
        <end position="138"/>
    </location>
</feature>
<proteinExistence type="predicted"/>
<dbReference type="Gene3D" id="3.10.450.50">
    <property type="match status" value="1"/>
</dbReference>
<dbReference type="Pfam" id="PF12680">
    <property type="entry name" value="SnoaL_2"/>
    <property type="match status" value="1"/>
</dbReference>
<dbReference type="InterPro" id="IPR037401">
    <property type="entry name" value="SnoaL-like"/>
</dbReference>
<dbReference type="InterPro" id="IPR032710">
    <property type="entry name" value="NTF2-like_dom_sf"/>
</dbReference>
<evidence type="ECO:0000313" key="3">
    <source>
        <dbReference type="Proteomes" id="UP000009100"/>
    </source>
</evidence>
<dbReference type="AlphaFoldDB" id="B7VMQ7"/>
<reference evidence="2 3" key="1">
    <citation type="submission" date="2009-02" db="EMBL/GenBank/DDBJ databases">
        <title>Vibrio splendidus str. LGP32 complete genome.</title>
        <authorList>
            <person name="Mazel D."/>
            <person name="Le Roux F."/>
        </authorList>
    </citation>
    <scope>NUCLEOTIDE SEQUENCE [LARGE SCALE GENOMIC DNA]</scope>
    <source>
        <strain evidence="2 3">LGP32</strain>
    </source>
</reference>
<dbReference type="eggNOG" id="COG4319">
    <property type="taxonomic scope" value="Bacteria"/>
</dbReference>
<gene>
    <name evidence="2" type="ordered locus">VS_1182</name>
</gene>
<sequence length="170" mass="19796">MFSFYTQYFLLSLFFSLISKTKLNPTYRDTQIKDTVFERKLLWRKTMLDNQILEACKQGINAWQKAFNSQDAKGCANQYAESCVMEARPFGTFEGREAIQAFWQNIIDQGFKDVDYTDVTWEEHPEGGYILTASWTMNKAFGVVHREHWALEADGCARLISDDFEVQGER</sequence>
<dbReference type="KEGG" id="vsp:VS_1182"/>
<dbReference type="SUPFAM" id="SSF54427">
    <property type="entry name" value="NTF2-like"/>
    <property type="match status" value="1"/>
</dbReference>
<dbReference type="STRING" id="575788.VS_1182"/>
<name>B7VMQ7_VIBA3</name>
<dbReference type="EMBL" id="FM954972">
    <property type="protein sequence ID" value="CAV18308.1"/>
    <property type="molecule type" value="Genomic_DNA"/>
</dbReference>
<evidence type="ECO:0000259" key="1">
    <source>
        <dbReference type="Pfam" id="PF12680"/>
    </source>
</evidence>
<accession>B7VMQ7</accession>
<protein>
    <recommendedName>
        <fullName evidence="1">SnoaL-like domain-containing protein</fullName>
    </recommendedName>
</protein>
<dbReference type="HOGENOM" id="CLU_133867_0_0_6"/>
<organism evidence="2 3">
    <name type="scientific">Vibrio atlanticus (strain LGP32)</name>
    <name type="common">Vibrio splendidus (strain Mel32)</name>
    <dbReference type="NCBI Taxonomy" id="575788"/>
    <lineage>
        <taxon>Bacteria</taxon>
        <taxon>Pseudomonadati</taxon>
        <taxon>Pseudomonadota</taxon>
        <taxon>Gammaproteobacteria</taxon>
        <taxon>Vibrionales</taxon>
        <taxon>Vibrionaceae</taxon>
        <taxon>Vibrio</taxon>
    </lineage>
</organism>
<evidence type="ECO:0000313" key="2">
    <source>
        <dbReference type="EMBL" id="CAV18308.1"/>
    </source>
</evidence>
<dbReference type="Proteomes" id="UP000009100">
    <property type="component" value="Chromosome 1"/>
</dbReference>